<feature type="region of interest" description="Disordered" evidence="1">
    <location>
        <begin position="26"/>
        <end position="49"/>
    </location>
</feature>
<dbReference type="OrthoDB" id="9942114at2"/>
<gene>
    <name evidence="2" type="ORF">EV188_1179</name>
</gene>
<reference evidence="2 3" key="1">
    <citation type="submission" date="2019-03" db="EMBL/GenBank/DDBJ databases">
        <title>Genomic Encyclopedia of Type Strains, Phase IV (KMG-IV): sequencing the most valuable type-strain genomes for metagenomic binning, comparative biology and taxonomic classification.</title>
        <authorList>
            <person name="Goeker M."/>
        </authorList>
    </citation>
    <scope>NUCLEOTIDE SEQUENCE [LARGE SCALE GENOMIC DNA]</scope>
    <source>
        <strain evidence="2 3">DSM 45775</strain>
    </source>
</reference>
<name>A0A4R6US53_9PSEU</name>
<dbReference type="AlphaFoldDB" id="A0A4R6US53"/>
<evidence type="ECO:0000256" key="1">
    <source>
        <dbReference type="SAM" id="MobiDB-lite"/>
    </source>
</evidence>
<dbReference type="EMBL" id="SNYO01000017">
    <property type="protein sequence ID" value="TDQ46164.1"/>
    <property type="molecule type" value="Genomic_DNA"/>
</dbReference>
<dbReference type="RefSeq" id="WP_133830209.1">
    <property type="nucleotide sequence ID" value="NZ_BAABHR010000035.1"/>
</dbReference>
<sequence length="108" mass="12044">MVLTVTVLGVVVVAGLLLVARYGADSRATGDPTGRDPMWPSAPTREHTPASDLRIVRAWLARFDAHRRCWDLFERTLRPWESDQRTPSSTAAAPRWSSTQSKPSAITW</sequence>
<feature type="compositionally biased region" description="Polar residues" evidence="1">
    <location>
        <begin position="85"/>
        <end position="108"/>
    </location>
</feature>
<organism evidence="2 3">
    <name type="scientific">Actinomycetospora succinea</name>
    <dbReference type="NCBI Taxonomy" id="663603"/>
    <lineage>
        <taxon>Bacteria</taxon>
        <taxon>Bacillati</taxon>
        <taxon>Actinomycetota</taxon>
        <taxon>Actinomycetes</taxon>
        <taxon>Pseudonocardiales</taxon>
        <taxon>Pseudonocardiaceae</taxon>
        <taxon>Actinomycetospora</taxon>
    </lineage>
</organism>
<feature type="region of interest" description="Disordered" evidence="1">
    <location>
        <begin position="81"/>
        <end position="108"/>
    </location>
</feature>
<protein>
    <submittedName>
        <fullName evidence="2">Uncharacterized protein</fullName>
    </submittedName>
</protein>
<evidence type="ECO:0000313" key="3">
    <source>
        <dbReference type="Proteomes" id="UP000295705"/>
    </source>
</evidence>
<dbReference type="Proteomes" id="UP000295705">
    <property type="component" value="Unassembled WGS sequence"/>
</dbReference>
<evidence type="ECO:0000313" key="2">
    <source>
        <dbReference type="EMBL" id="TDQ46164.1"/>
    </source>
</evidence>
<comment type="caution">
    <text evidence="2">The sequence shown here is derived from an EMBL/GenBank/DDBJ whole genome shotgun (WGS) entry which is preliminary data.</text>
</comment>
<keyword evidence="3" id="KW-1185">Reference proteome</keyword>
<accession>A0A4R6US53</accession>
<proteinExistence type="predicted"/>